<evidence type="ECO:0000259" key="2">
    <source>
        <dbReference type="Pfam" id="PF01648"/>
    </source>
</evidence>
<reference evidence="3" key="1">
    <citation type="journal article" date="2015" name="Nature">
        <title>Complex archaea that bridge the gap between prokaryotes and eukaryotes.</title>
        <authorList>
            <person name="Spang A."/>
            <person name="Saw J.H."/>
            <person name="Jorgensen S.L."/>
            <person name="Zaremba-Niedzwiedzka K."/>
            <person name="Martijn J."/>
            <person name="Lind A.E."/>
            <person name="van Eijk R."/>
            <person name="Schleper C."/>
            <person name="Guy L."/>
            <person name="Ettema T.J."/>
        </authorList>
    </citation>
    <scope>NUCLEOTIDE SEQUENCE</scope>
</reference>
<dbReference type="AlphaFoldDB" id="A0A0F9VDF9"/>
<protein>
    <recommendedName>
        <fullName evidence="2">4'-phosphopantetheinyl transferase domain-containing protein</fullName>
    </recommendedName>
</protein>
<name>A0A0F9VDF9_9ZZZZ</name>
<evidence type="ECO:0000313" key="3">
    <source>
        <dbReference type="EMBL" id="KKO02095.1"/>
    </source>
</evidence>
<dbReference type="GO" id="GO:0008897">
    <property type="term" value="F:holo-[acyl-carrier-protein] synthase activity"/>
    <property type="evidence" value="ECO:0007669"/>
    <property type="project" value="InterPro"/>
</dbReference>
<dbReference type="InterPro" id="IPR008278">
    <property type="entry name" value="4-PPantetheinyl_Trfase_dom"/>
</dbReference>
<dbReference type="GO" id="GO:0000287">
    <property type="term" value="F:magnesium ion binding"/>
    <property type="evidence" value="ECO:0007669"/>
    <property type="project" value="InterPro"/>
</dbReference>
<keyword evidence="1" id="KW-0808">Transferase</keyword>
<accession>A0A0F9VDF9</accession>
<feature type="domain" description="4'-phosphopantetheinyl transferase" evidence="2">
    <location>
        <begin position="83"/>
        <end position="138"/>
    </location>
</feature>
<comment type="caution">
    <text evidence="3">The sequence shown here is derived from an EMBL/GenBank/DDBJ whole genome shotgun (WGS) entry which is preliminary data.</text>
</comment>
<proteinExistence type="predicted"/>
<gene>
    <name evidence="3" type="ORF">LCGC14_0109570</name>
</gene>
<dbReference type="InterPro" id="IPR037143">
    <property type="entry name" value="4-PPantetheinyl_Trfase_dom_sf"/>
</dbReference>
<sequence>MARQQVLLAVSKLPTSSSGTMCSREARRLLSQLTANQGFTCPEADWSPRGRGPPRHLGLASNWFAGITHKQGLVIAGLSDAPFGIDLERFNSRHTDRLEGLIDILPEPHVRDAIRQARSPQQAFYQAWTLHEALFKLAAQTSQPASSAFNTRLESALQASDQIRLWQNREWTLAVTGCASLLLETGPASMISGMTEVNSVFY</sequence>
<dbReference type="EMBL" id="LAZR01000032">
    <property type="protein sequence ID" value="KKO02095.1"/>
    <property type="molecule type" value="Genomic_DNA"/>
</dbReference>
<dbReference type="Pfam" id="PF01648">
    <property type="entry name" value="ACPS"/>
    <property type="match status" value="1"/>
</dbReference>
<organism evidence="3">
    <name type="scientific">marine sediment metagenome</name>
    <dbReference type="NCBI Taxonomy" id="412755"/>
    <lineage>
        <taxon>unclassified sequences</taxon>
        <taxon>metagenomes</taxon>
        <taxon>ecological metagenomes</taxon>
    </lineage>
</organism>
<dbReference type="Gene3D" id="3.90.470.20">
    <property type="entry name" value="4'-phosphopantetheinyl transferase domain"/>
    <property type="match status" value="1"/>
</dbReference>
<evidence type="ECO:0000256" key="1">
    <source>
        <dbReference type="ARBA" id="ARBA00022679"/>
    </source>
</evidence>